<accession>A0A314XU90</accession>
<reference evidence="2 3" key="1">
    <citation type="submission" date="2018-02" db="EMBL/GenBank/DDBJ databases">
        <title>Draft genome of wild Prunus yedoensis var. nudiflora.</title>
        <authorList>
            <person name="Baek S."/>
            <person name="Kim J.-H."/>
            <person name="Choi K."/>
            <person name="Kim G.-B."/>
            <person name="Cho A."/>
            <person name="Jang H."/>
            <person name="Shin C.-H."/>
            <person name="Yu H.-J."/>
            <person name="Mun J.-H."/>
        </authorList>
    </citation>
    <scope>NUCLEOTIDE SEQUENCE [LARGE SCALE GENOMIC DNA]</scope>
    <source>
        <strain evidence="3">cv. Jeju island</strain>
        <tissue evidence="2">Leaf</tissue>
    </source>
</reference>
<comment type="caution">
    <text evidence="2">The sequence shown here is derived from an EMBL/GenBank/DDBJ whole genome shotgun (WGS) entry which is preliminary data.</text>
</comment>
<name>A0A314XU90_PRUYE</name>
<gene>
    <name evidence="2" type="ORF">Pyn_23563</name>
</gene>
<protein>
    <submittedName>
        <fullName evidence="2">Uncharacterized protein</fullName>
    </submittedName>
</protein>
<feature type="compositionally biased region" description="Basic and acidic residues" evidence="1">
    <location>
        <begin position="1"/>
        <end position="18"/>
    </location>
</feature>
<evidence type="ECO:0000313" key="2">
    <source>
        <dbReference type="EMBL" id="PQP96299.1"/>
    </source>
</evidence>
<sequence length="75" mass="8780">MQSDFAERGHNEKLERPKQRCSAQLRQGDYPMSVVIKTPSPDEISIEALQQRDEISKQLDKVVKERNDLRSVRNR</sequence>
<dbReference type="Proteomes" id="UP000250321">
    <property type="component" value="Unassembled WGS sequence"/>
</dbReference>
<keyword evidence="3" id="KW-1185">Reference proteome</keyword>
<evidence type="ECO:0000256" key="1">
    <source>
        <dbReference type="SAM" id="MobiDB-lite"/>
    </source>
</evidence>
<dbReference type="EMBL" id="PJQY01002118">
    <property type="protein sequence ID" value="PQP96299.1"/>
    <property type="molecule type" value="Genomic_DNA"/>
</dbReference>
<proteinExistence type="predicted"/>
<dbReference type="AlphaFoldDB" id="A0A314XU90"/>
<feature type="region of interest" description="Disordered" evidence="1">
    <location>
        <begin position="1"/>
        <end position="26"/>
    </location>
</feature>
<organism evidence="2 3">
    <name type="scientific">Prunus yedoensis var. nudiflora</name>
    <dbReference type="NCBI Taxonomy" id="2094558"/>
    <lineage>
        <taxon>Eukaryota</taxon>
        <taxon>Viridiplantae</taxon>
        <taxon>Streptophyta</taxon>
        <taxon>Embryophyta</taxon>
        <taxon>Tracheophyta</taxon>
        <taxon>Spermatophyta</taxon>
        <taxon>Magnoliopsida</taxon>
        <taxon>eudicotyledons</taxon>
        <taxon>Gunneridae</taxon>
        <taxon>Pentapetalae</taxon>
        <taxon>rosids</taxon>
        <taxon>fabids</taxon>
        <taxon>Rosales</taxon>
        <taxon>Rosaceae</taxon>
        <taxon>Amygdaloideae</taxon>
        <taxon>Amygdaleae</taxon>
        <taxon>Prunus</taxon>
    </lineage>
</organism>
<evidence type="ECO:0000313" key="3">
    <source>
        <dbReference type="Proteomes" id="UP000250321"/>
    </source>
</evidence>